<keyword evidence="8" id="KW-1185">Reference proteome</keyword>
<gene>
    <name evidence="5 7" type="primary">folE</name>
    <name evidence="7" type="ORF">GCM10010346_16640</name>
</gene>
<comment type="subunit">
    <text evidence="5">Homopolymer.</text>
</comment>
<dbReference type="SUPFAM" id="SSF55620">
    <property type="entry name" value="Tetrahydrobiopterin biosynthesis enzymes-like"/>
    <property type="match status" value="1"/>
</dbReference>
<evidence type="ECO:0000256" key="2">
    <source>
        <dbReference type="ARBA" id="ARBA00005080"/>
    </source>
</evidence>
<keyword evidence="4 5" id="KW-0378">Hydrolase</keyword>
<evidence type="ECO:0000256" key="5">
    <source>
        <dbReference type="HAMAP-Rule" id="MF_00223"/>
    </source>
</evidence>
<dbReference type="Gene3D" id="1.10.286.10">
    <property type="match status" value="1"/>
</dbReference>
<keyword evidence="3 5" id="KW-0554">One-carbon metabolism</keyword>
<evidence type="ECO:0000313" key="7">
    <source>
        <dbReference type="EMBL" id="GHA94543.1"/>
    </source>
</evidence>
<dbReference type="InterPro" id="IPR020602">
    <property type="entry name" value="GTP_CycHdrlase_I_dom"/>
</dbReference>
<evidence type="ECO:0000256" key="3">
    <source>
        <dbReference type="ARBA" id="ARBA00022563"/>
    </source>
</evidence>
<dbReference type="EMBL" id="BMVO01000003">
    <property type="protein sequence ID" value="GHA94543.1"/>
    <property type="molecule type" value="Genomic_DNA"/>
</dbReference>
<evidence type="ECO:0000256" key="1">
    <source>
        <dbReference type="ARBA" id="ARBA00001052"/>
    </source>
</evidence>
<keyword evidence="5" id="KW-0342">GTP-binding</keyword>
<accession>A0ABQ3DIF6</accession>
<name>A0ABQ3DIF6_9ACTN</name>
<dbReference type="Proteomes" id="UP000599437">
    <property type="component" value="Unassembled WGS sequence"/>
</dbReference>
<dbReference type="Gene3D" id="3.30.1130.10">
    <property type="match status" value="1"/>
</dbReference>
<dbReference type="EC" id="3.5.4.16" evidence="5"/>
<feature type="binding site" evidence="5">
    <location>
        <position position="94"/>
    </location>
    <ligand>
        <name>Zn(2+)</name>
        <dbReference type="ChEBI" id="CHEBI:29105"/>
    </ligand>
</feature>
<comment type="catalytic activity">
    <reaction evidence="1 5">
        <text>GTP + H2O = 7,8-dihydroneopterin 3'-triphosphate + formate + H(+)</text>
        <dbReference type="Rhea" id="RHEA:17473"/>
        <dbReference type="ChEBI" id="CHEBI:15377"/>
        <dbReference type="ChEBI" id="CHEBI:15378"/>
        <dbReference type="ChEBI" id="CHEBI:15740"/>
        <dbReference type="ChEBI" id="CHEBI:37565"/>
        <dbReference type="ChEBI" id="CHEBI:58462"/>
        <dbReference type="EC" id="3.5.4.16"/>
    </reaction>
</comment>
<dbReference type="PANTHER" id="PTHR11109:SF7">
    <property type="entry name" value="GTP CYCLOHYDROLASE 1"/>
    <property type="match status" value="1"/>
</dbReference>
<dbReference type="Pfam" id="PF01227">
    <property type="entry name" value="GTP_cyclohydroI"/>
    <property type="match status" value="1"/>
</dbReference>
<evidence type="ECO:0000256" key="4">
    <source>
        <dbReference type="ARBA" id="ARBA00022801"/>
    </source>
</evidence>
<dbReference type="HAMAP" id="MF_00223">
    <property type="entry name" value="FolE"/>
    <property type="match status" value="1"/>
</dbReference>
<evidence type="ECO:0000313" key="8">
    <source>
        <dbReference type="Proteomes" id="UP000599437"/>
    </source>
</evidence>
<organism evidence="7 8">
    <name type="scientific">Streptomyces chryseus</name>
    <dbReference type="NCBI Taxonomy" id="68186"/>
    <lineage>
        <taxon>Bacteria</taxon>
        <taxon>Bacillati</taxon>
        <taxon>Actinomycetota</taxon>
        <taxon>Actinomycetes</taxon>
        <taxon>Kitasatosporales</taxon>
        <taxon>Streptomycetaceae</taxon>
        <taxon>Streptomyces</taxon>
    </lineage>
</organism>
<protein>
    <recommendedName>
        <fullName evidence="5">GTP cyclohydrolase 1</fullName>
        <ecNumber evidence="5">3.5.4.16</ecNumber>
    </recommendedName>
    <alternativeName>
        <fullName evidence="5">GTP cyclohydrolase I</fullName>
        <shortName evidence="5">GTP-CH-I</shortName>
    </alternativeName>
</protein>
<sequence length="202" mass="21652">MTATTTAELYAGNPAVARAAYVDGVRAWLAGRGLDPDSPALVDTPARILRALEEMTAGYDEDPAVHLARTFPVDHDGGPIVVTGVPFTSLCEHHMLVFTGHADIAYQPRPGDPVAGLSKLPRVLDVYARRLQTQEQLTQQVTTALDSHLSPAGAACIIRSEHGCLSTRGARKPGSVMVTASYTGVFRDDPAARDELHRLMAR</sequence>
<dbReference type="InterPro" id="IPR043133">
    <property type="entry name" value="GTP-CH-I_C/QueF"/>
</dbReference>
<dbReference type="PANTHER" id="PTHR11109">
    <property type="entry name" value="GTP CYCLOHYDROLASE I"/>
    <property type="match status" value="1"/>
</dbReference>
<dbReference type="NCBIfam" id="NF006825">
    <property type="entry name" value="PRK09347.1-2"/>
    <property type="match status" value="1"/>
</dbReference>
<reference evidence="8" key="1">
    <citation type="journal article" date="2019" name="Int. J. Syst. Evol. Microbiol.">
        <title>The Global Catalogue of Microorganisms (GCM) 10K type strain sequencing project: providing services to taxonomists for standard genome sequencing and annotation.</title>
        <authorList>
            <consortium name="The Broad Institute Genomics Platform"/>
            <consortium name="The Broad Institute Genome Sequencing Center for Infectious Disease"/>
            <person name="Wu L."/>
            <person name="Ma J."/>
        </authorList>
    </citation>
    <scope>NUCLEOTIDE SEQUENCE [LARGE SCALE GENOMIC DNA]</scope>
    <source>
        <strain evidence="8">JCM 4737</strain>
    </source>
</reference>
<keyword evidence="5" id="KW-0479">Metal-binding</keyword>
<proteinExistence type="inferred from homology"/>
<evidence type="ECO:0000259" key="6">
    <source>
        <dbReference type="Pfam" id="PF01227"/>
    </source>
</evidence>
<keyword evidence="5" id="KW-0862">Zinc</keyword>
<comment type="pathway">
    <text evidence="2 5">Cofactor biosynthesis; 7,8-dihydroneopterin triphosphate biosynthesis; 7,8-dihydroneopterin triphosphate from GTP: step 1/1.</text>
</comment>
<feature type="binding site" evidence="5">
    <location>
        <position position="91"/>
    </location>
    <ligand>
        <name>Zn(2+)</name>
        <dbReference type="ChEBI" id="CHEBI:29105"/>
    </ligand>
</feature>
<dbReference type="NCBIfam" id="NF006826">
    <property type="entry name" value="PRK09347.1-3"/>
    <property type="match status" value="1"/>
</dbReference>
<keyword evidence="5" id="KW-0547">Nucleotide-binding</keyword>
<dbReference type="InterPro" id="IPR001474">
    <property type="entry name" value="GTP_CycHdrlase_I"/>
</dbReference>
<dbReference type="InterPro" id="IPR043134">
    <property type="entry name" value="GTP-CH-I_N"/>
</dbReference>
<comment type="caution">
    <text evidence="7">The sequence shown here is derived from an EMBL/GenBank/DDBJ whole genome shotgun (WGS) entry which is preliminary data.</text>
</comment>
<feature type="domain" description="GTP cyclohydrolase I" evidence="6">
    <location>
        <begin position="25"/>
        <end position="200"/>
    </location>
</feature>
<dbReference type="RefSeq" id="WP_189714905.1">
    <property type="nucleotide sequence ID" value="NZ_BMVO01000003.1"/>
</dbReference>
<comment type="similarity">
    <text evidence="5">Belongs to the GTP cyclohydrolase I family.</text>
</comment>
<feature type="binding site" evidence="5">
    <location>
        <position position="164"/>
    </location>
    <ligand>
        <name>Zn(2+)</name>
        <dbReference type="ChEBI" id="CHEBI:29105"/>
    </ligand>
</feature>